<evidence type="ECO:0000256" key="2">
    <source>
        <dbReference type="ARBA" id="ARBA00023125"/>
    </source>
</evidence>
<dbReference type="AlphaFoldDB" id="A0AAV2TSM0"/>
<feature type="compositionally biased region" description="Basic and acidic residues" evidence="7">
    <location>
        <begin position="161"/>
        <end position="177"/>
    </location>
</feature>
<feature type="DNA-binding region" description="Homeobox" evidence="5">
    <location>
        <begin position="378"/>
        <end position="437"/>
    </location>
</feature>
<comment type="caution">
    <text evidence="9">The sequence shown here is derived from an EMBL/GenBank/DDBJ whole genome shotgun (WGS) entry which is preliminary data.</text>
</comment>
<comment type="subcellular location">
    <subcellularLocation>
        <location evidence="1 5 6">Nucleus</location>
    </subcellularLocation>
</comment>
<feature type="domain" description="Homeobox" evidence="8">
    <location>
        <begin position="376"/>
        <end position="436"/>
    </location>
</feature>
<dbReference type="GO" id="GO:0000978">
    <property type="term" value="F:RNA polymerase II cis-regulatory region sequence-specific DNA binding"/>
    <property type="evidence" value="ECO:0007669"/>
    <property type="project" value="TreeGrafter"/>
</dbReference>
<feature type="region of interest" description="Disordered" evidence="7">
    <location>
        <begin position="99"/>
        <end position="121"/>
    </location>
</feature>
<evidence type="ECO:0000313" key="10">
    <source>
        <dbReference type="Proteomes" id="UP001497525"/>
    </source>
</evidence>
<sequence length="864" mass="95288">MTTIAYLPTPGAQLLKIDQKTMVKVDRSSVHAHAGKHQSDNGDMVYRSAEDERVPKLQMSSQFTPSPLKHKYNAEQDFEGQDQLVKRHKLVCSMSSKPIYSSEAGKAQESRTPTRSLSDRHDFVEDADAEETVRSINERQLGNKSFLISDLLNSMSNGSSEKSEDDPPMRSSEDITGRDGQIATIGHKHINEKCAADCSRENPSWAQAQPSTEQHRVSVPDQSSGCIKLRFNSGLGEPFSLVMKPEERIGGSLILGHCSKTSTGPEDRQFTRDVDAKDDHRDHRKQQITVPQNSLEDQCFGNSHRPSQPKSFSSSETTNLIGANISKGTHSNGVDCTSDLEETDDGSAESLDEDGEGERGDAAGVNSKIAAGSGSAKPRRARTAFTYEQLVTLENKFKTTRYLSVCERLNLALALNLTETQVKIWFQNRRTKWKKQNPGKDVNVTSTASFPPKLLIPSSLYNPVSHSSPTSSKCPQFSVMEYAENVDANFYRGISERNQSPSYRFLSGLSNLQGTQEVYDFRDQDGFNHHNLDYEKLLENYLKLYAPSTIFKSAGVGRGWEAESLPGDILFRRQRAVSSDKADSSPPCVNGSQEITVPSFLSRLGQNRVPNVPEVRPEGMDIQHGFHNYGLTVPFVPGETAMKPRNSLDDLVTTPDQVKIPEASNLSFRSSKASCSGTDGPPPAHFSPTQQVLERLDDFFSSLGVFPEEMRWLYLRALSNPQQSLKNLMEIALKEVHSSNAKAIGNSDPTLWNTDLLAIVKASPKPENLREGSAALPELGDVRCQTEYTHGSNEALRTQNMSSMVMEDGLGSTVLHDFSVQHAAADARQNLSPLKCQHSSSGTSSSTTSPRIMHMSQLGQTPPN</sequence>
<feature type="compositionally biased region" description="Polar residues" evidence="7">
    <location>
        <begin position="287"/>
        <end position="335"/>
    </location>
</feature>
<dbReference type="InterPro" id="IPR050394">
    <property type="entry name" value="Homeobox_NK-like"/>
</dbReference>
<evidence type="ECO:0000313" key="9">
    <source>
        <dbReference type="EMBL" id="CAL5139383.1"/>
    </source>
</evidence>
<evidence type="ECO:0000259" key="8">
    <source>
        <dbReference type="PROSITE" id="PS50071"/>
    </source>
</evidence>
<dbReference type="PANTHER" id="PTHR24340">
    <property type="entry name" value="HOMEOBOX PROTEIN NKX"/>
    <property type="match status" value="1"/>
</dbReference>
<feature type="compositionally biased region" description="Basic and acidic residues" evidence="7">
    <location>
        <begin position="265"/>
        <end position="281"/>
    </location>
</feature>
<reference evidence="9" key="1">
    <citation type="submission" date="2024-06" db="EMBL/GenBank/DDBJ databases">
        <authorList>
            <person name="Liu X."/>
            <person name="Lenzi L."/>
            <person name="Haldenby T S."/>
            <person name="Uol C."/>
        </authorList>
    </citation>
    <scope>NUCLEOTIDE SEQUENCE</scope>
</reference>
<gene>
    <name evidence="9" type="ORF">CDAUBV1_LOCUS14412</name>
</gene>
<keyword evidence="2 5" id="KW-0238">DNA-binding</keyword>
<dbReference type="SMART" id="SM00389">
    <property type="entry name" value="HOX"/>
    <property type="match status" value="1"/>
</dbReference>
<dbReference type="Gene3D" id="1.10.10.60">
    <property type="entry name" value="Homeodomain-like"/>
    <property type="match status" value="1"/>
</dbReference>
<evidence type="ECO:0000256" key="6">
    <source>
        <dbReference type="RuleBase" id="RU000682"/>
    </source>
</evidence>
<accession>A0AAV2TSM0</accession>
<dbReference type="SUPFAM" id="SSF46689">
    <property type="entry name" value="Homeodomain-like"/>
    <property type="match status" value="1"/>
</dbReference>
<dbReference type="InterPro" id="IPR017970">
    <property type="entry name" value="Homeobox_CS"/>
</dbReference>
<feature type="compositionally biased region" description="Low complexity" evidence="7">
    <location>
        <begin position="839"/>
        <end position="849"/>
    </location>
</feature>
<protein>
    <recommendedName>
        <fullName evidence="8">Homeobox domain-containing protein</fullName>
    </recommendedName>
</protein>
<evidence type="ECO:0000256" key="4">
    <source>
        <dbReference type="ARBA" id="ARBA00023242"/>
    </source>
</evidence>
<organism evidence="9 10">
    <name type="scientific">Calicophoron daubneyi</name>
    <name type="common">Rumen fluke</name>
    <name type="synonym">Paramphistomum daubneyi</name>
    <dbReference type="NCBI Taxonomy" id="300641"/>
    <lineage>
        <taxon>Eukaryota</taxon>
        <taxon>Metazoa</taxon>
        <taxon>Spiralia</taxon>
        <taxon>Lophotrochozoa</taxon>
        <taxon>Platyhelminthes</taxon>
        <taxon>Trematoda</taxon>
        <taxon>Digenea</taxon>
        <taxon>Plagiorchiida</taxon>
        <taxon>Pronocephalata</taxon>
        <taxon>Paramphistomoidea</taxon>
        <taxon>Paramphistomidae</taxon>
        <taxon>Calicophoron</taxon>
    </lineage>
</organism>
<dbReference type="Proteomes" id="UP001497525">
    <property type="component" value="Unassembled WGS sequence"/>
</dbReference>
<evidence type="ECO:0000256" key="5">
    <source>
        <dbReference type="PROSITE-ProRule" id="PRU00108"/>
    </source>
</evidence>
<dbReference type="CDD" id="cd00086">
    <property type="entry name" value="homeodomain"/>
    <property type="match status" value="1"/>
</dbReference>
<evidence type="ECO:0000256" key="7">
    <source>
        <dbReference type="SAM" id="MobiDB-lite"/>
    </source>
</evidence>
<proteinExistence type="predicted"/>
<evidence type="ECO:0000256" key="3">
    <source>
        <dbReference type="ARBA" id="ARBA00023155"/>
    </source>
</evidence>
<evidence type="ECO:0000256" key="1">
    <source>
        <dbReference type="ARBA" id="ARBA00004123"/>
    </source>
</evidence>
<keyword evidence="3 5" id="KW-0371">Homeobox</keyword>
<feature type="compositionally biased region" description="Polar residues" evidence="7">
    <location>
        <begin position="201"/>
        <end position="212"/>
    </location>
</feature>
<dbReference type="EMBL" id="CAXLJL010000600">
    <property type="protein sequence ID" value="CAL5139383.1"/>
    <property type="molecule type" value="Genomic_DNA"/>
</dbReference>
<dbReference type="InterPro" id="IPR020479">
    <property type="entry name" value="HD_metazoa"/>
</dbReference>
<feature type="region of interest" description="Disordered" evidence="7">
    <location>
        <begin position="153"/>
        <end position="180"/>
    </location>
</feature>
<feature type="region of interest" description="Disordered" evidence="7">
    <location>
        <begin position="663"/>
        <end position="685"/>
    </location>
</feature>
<keyword evidence="4 5" id="KW-0539">Nucleus</keyword>
<name>A0AAV2TSM0_CALDB</name>
<dbReference type="GO" id="GO:0000981">
    <property type="term" value="F:DNA-binding transcription factor activity, RNA polymerase II-specific"/>
    <property type="evidence" value="ECO:0007669"/>
    <property type="project" value="InterPro"/>
</dbReference>
<dbReference type="PROSITE" id="PS00027">
    <property type="entry name" value="HOMEOBOX_1"/>
    <property type="match status" value="1"/>
</dbReference>
<dbReference type="GO" id="GO:0030154">
    <property type="term" value="P:cell differentiation"/>
    <property type="evidence" value="ECO:0007669"/>
    <property type="project" value="TreeGrafter"/>
</dbReference>
<feature type="region of interest" description="Disordered" evidence="7">
    <location>
        <begin position="201"/>
        <end position="220"/>
    </location>
</feature>
<dbReference type="PANTHER" id="PTHR24340:SF37">
    <property type="entry name" value="HOMEOBOX PROTEIN SLOU"/>
    <property type="match status" value="1"/>
</dbReference>
<feature type="region of interest" description="Disordered" evidence="7">
    <location>
        <begin position="831"/>
        <end position="864"/>
    </location>
</feature>
<feature type="region of interest" description="Disordered" evidence="7">
    <location>
        <begin position="257"/>
        <end position="380"/>
    </location>
</feature>
<feature type="compositionally biased region" description="Polar residues" evidence="7">
    <location>
        <begin position="664"/>
        <end position="677"/>
    </location>
</feature>
<dbReference type="GO" id="GO:0005634">
    <property type="term" value="C:nucleus"/>
    <property type="evidence" value="ECO:0007669"/>
    <property type="project" value="UniProtKB-SubCell"/>
</dbReference>
<dbReference type="PRINTS" id="PR00024">
    <property type="entry name" value="HOMEOBOX"/>
</dbReference>
<dbReference type="InterPro" id="IPR009057">
    <property type="entry name" value="Homeodomain-like_sf"/>
</dbReference>
<dbReference type="InterPro" id="IPR001356">
    <property type="entry name" value="HD"/>
</dbReference>
<dbReference type="Pfam" id="PF00046">
    <property type="entry name" value="Homeodomain"/>
    <property type="match status" value="1"/>
</dbReference>
<dbReference type="PROSITE" id="PS50071">
    <property type="entry name" value="HOMEOBOX_2"/>
    <property type="match status" value="1"/>
</dbReference>
<feature type="compositionally biased region" description="Acidic residues" evidence="7">
    <location>
        <begin position="338"/>
        <end position="356"/>
    </location>
</feature>